<dbReference type="InterPro" id="IPR036847">
    <property type="entry name" value="RimP_C_sf"/>
</dbReference>
<name>A0A0K2Y2J7_9HELI</name>
<dbReference type="GO" id="GO:0006412">
    <property type="term" value="P:translation"/>
    <property type="evidence" value="ECO:0007669"/>
    <property type="project" value="TreeGrafter"/>
</dbReference>
<dbReference type="InterPro" id="IPR035956">
    <property type="entry name" value="RimP_N_sf"/>
</dbReference>
<comment type="similarity">
    <text evidence="3">Belongs to the RimP family.</text>
</comment>
<organism evidence="6 7">
    <name type="scientific">Helicobacter ailurogastricus</name>
    <dbReference type="NCBI Taxonomy" id="1578720"/>
    <lineage>
        <taxon>Bacteria</taxon>
        <taxon>Pseudomonadati</taxon>
        <taxon>Campylobacterota</taxon>
        <taxon>Epsilonproteobacteria</taxon>
        <taxon>Campylobacterales</taxon>
        <taxon>Helicobacteraceae</taxon>
        <taxon>Helicobacter</taxon>
    </lineage>
</organism>
<evidence type="ECO:0000259" key="5">
    <source>
        <dbReference type="Pfam" id="PF17384"/>
    </source>
</evidence>
<keyword evidence="2 3" id="KW-0690">Ribosome biogenesis</keyword>
<dbReference type="SUPFAM" id="SSF74942">
    <property type="entry name" value="YhbC-like, C-terminal domain"/>
    <property type="match status" value="1"/>
</dbReference>
<dbReference type="Pfam" id="PF02576">
    <property type="entry name" value="RimP_N"/>
    <property type="match status" value="1"/>
</dbReference>
<evidence type="ECO:0000313" key="7">
    <source>
        <dbReference type="Proteomes" id="UP000043437"/>
    </source>
</evidence>
<gene>
    <name evidence="3" type="primary">rimP</name>
    <name evidence="6" type="ORF">HAL07_01800</name>
</gene>
<dbReference type="AlphaFoldDB" id="A0A0K2Y2J7"/>
<dbReference type="Proteomes" id="UP000043437">
    <property type="component" value="Unassembled WGS sequence"/>
</dbReference>
<comment type="subcellular location">
    <subcellularLocation>
        <location evidence="3">Cytoplasm</location>
    </subcellularLocation>
</comment>
<feature type="domain" description="Ribosome maturation factor RimP N-terminal" evidence="4">
    <location>
        <begin position="10"/>
        <end position="83"/>
    </location>
</feature>
<evidence type="ECO:0000259" key="4">
    <source>
        <dbReference type="Pfam" id="PF02576"/>
    </source>
</evidence>
<dbReference type="Pfam" id="PF17384">
    <property type="entry name" value="DUF150_C"/>
    <property type="match status" value="1"/>
</dbReference>
<dbReference type="SUPFAM" id="SSF75420">
    <property type="entry name" value="YhbC-like, N-terminal domain"/>
    <property type="match status" value="1"/>
</dbReference>
<dbReference type="InterPro" id="IPR028998">
    <property type="entry name" value="RimP_C"/>
</dbReference>
<dbReference type="CDD" id="cd01734">
    <property type="entry name" value="YlxS_C"/>
    <property type="match status" value="1"/>
</dbReference>
<dbReference type="RefSeq" id="WP_053941617.1">
    <property type="nucleotide sequence ID" value="NZ_BSWP01000041.1"/>
</dbReference>
<evidence type="ECO:0000256" key="3">
    <source>
        <dbReference type="HAMAP-Rule" id="MF_01077"/>
    </source>
</evidence>
<evidence type="ECO:0000256" key="1">
    <source>
        <dbReference type="ARBA" id="ARBA00022490"/>
    </source>
</evidence>
<dbReference type="OrthoDB" id="9805006at2"/>
<proteinExistence type="inferred from homology"/>
<dbReference type="PANTHER" id="PTHR33867">
    <property type="entry name" value="RIBOSOME MATURATION FACTOR RIMP"/>
    <property type="match status" value="1"/>
</dbReference>
<dbReference type="Gene3D" id="3.30.300.70">
    <property type="entry name" value="RimP-like superfamily, N-terminal"/>
    <property type="match status" value="1"/>
</dbReference>
<sequence>MMDVLALEEILEKTLEGIDCALYDVAFLKENQTDILRISIKALNGPTSLDVCQEASLLLSPLLDVHAPNLGPYTLEVSSMGLERTLSKPRHFALSLGALLECKLVDNTRLKGVLESAQGQEIVLNIEGVLTPLSLDKIKKAKTIFEFEKAKRQNRG</sequence>
<dbReference type="GO" id="GO:0005829">
    <property type="term" value="C:cytosol"/>
    <property type="evidence" value="ECO:0007669"/>
    <property type="project" value="TreeGrafter"/>
</dbReference>
<dbReference type="InterPro" id="IPR003728">
    <property type="entry name" value="Ribosome_maturation_RimP"/>
</dbReference>
<reference evidence="7" key="1">
    <citation type="submission" date="2014-12" db="EMBL/GenBank/DDBJ databases">
        <authorList>
            <person name="Jaenicke S."/>
        </authorList>
    </citation>
    <scope>NUCLEOTIDE SEQUENCE [LARGE SCALE GENOMIC DNA]</scope>
</reference>
<comment type="function">
    <text evidence="3">Required for maturation of 30S ribosomal subunits.</text>
</comment>
<dbReference type="HAMAP" id="MF_01077">
    <property type="entry name" value="RimP"/>
    <property type="match status" value="1"/>
</dbReference>
<evidence type="ECO:0000313" key="6">
    <source>
        <dbReference type="EMBL" id="CRF52054.1"/>
    </source>
</evidence>
<feature type="domain" description="Ribosome maturation factor RimP C-terminal" evidence="5">
    <location>
        <begin position="86"/>
        <end position="147"/>
    </location>
</feature>
<dbReference type="GeneID" id="82131216"/>
<evidence type="ECO:0000256" key="2">
    <source>
        <dbReference type="ARBA" id="ARBA00022517"/>
    </source>
</evidence>
<dbReference type="InterPro" id="IPR028989">
    <property type="entry name" value="RimP_N"/>
</dbReference>
<dbReference type="EMBL" id="CDMG01000002">
    <property type="protein sequence ID" value="CRF52054.1"/>
    <property type="molecule type" value="Genomic_DNA"/>
</dbReference>
<dbReference type="GO" id="GO:0000028">
    <property type="term" value="P:ribosomal small subunit assembly"/>
    <property type="evidence" value="ECO:0007669"/>
    <property type="project" value="TreeGrafter"/>
</dbReference>
<protein>
    <recommendedName>
        <fullName evidence="3">Ribosome maturation factor RimP</fullName>
    </recommendedName>
</protein>
<dbReference type="PANTHER" id="PTHR33867:SF1">
    <property type="entry name" value="RIBOSOME MATURATION FACTOR RIMP"/>
    <property type="match status" value="1"/>
</dbReference>
<keyword evidence="1 3" id="KW-0963">Cytoplasm</keyword>
<accession>A0A0K2Y2J7</accession>